<dbReference type="Proteomes" id="UP000026961">
    <property type="component" value="Chromosome 6"/>
</dbReference>
<organism evidence="2">
    <name type="scientific">Oryza glumipatula</name>
    <dbReference type="NCBI Taxonomy" id="40148"/>
    <lineage>
        <taxon>Eukaryota</taxon>
        <taxon>Viridiplantae</taxon>
        <taxon>Streptophyta</taxon>
        <taxon>Embryophyta</taxon>
        <taxon>Tracheophyta</taxon>
        <taxon>Spermatophyta</taxon>
        <taxon>Magnoliopsida</taxon>
        <taxon>Liliopsida</taxon>
        <taxon>Poales</taxon>
        <taxon>Poaceae</taxon>
        <taxon>BOP clade</taxon>
        <taxon>Oryzoideae</taxon>
        <taxon>Oryzeae</taxon>
        <taxon>Oryzinae</taxon>
        <taxon>Oryza</taxon>
    </lineage>
</organism>
<dbReference type="EnsemblPlants" id="OGLUM06G16090.1">
    <property type="protein sequence ID" value="OGLUM06G16090.1"/>
    <property type="gene ID" value="OGLUM06G16090"/>
</dbReference>
<reference evidence="2" key="2">
    <citation type="submission" date="2018-05" db="EMBL/GenBank/DDBJ databases">
        <title>OgluRS3 (Oryza glumaepatula Reference Sequence Version 3).</title>
        <authorList>
            <person name="Zhang J."/>
            <person name="Kudrna D."/>
            <person name="Lee S."/>
            <person name="Talag J."/>
            <person name="Welchert J."/>
            <person name="Wing R.A."/>
        </authorList>
    </citation>
    <scope>NUCLEOTIDE SEQUENCE [LARGE SCALE GENOMIC DNA]</scope>
</reference>
<sequence length="135" mass="14161">MSPPRESCHLLAPLESPLLPQCTTGPAPFPAASSLLLSLLESPLPPQSTAGPAPPLPRLHRRTTSLAAAPPRDSPPHATASCPSAPRPALTSLLCSPSQGSVSRSDSRNSLILFGLWELPVHLCKLITLTTIKAR</sequence>
<dbReference type="AlphaFoldDB" id="A0A0E0A9Q7"/>
<evidence type="ECO:0000313" key="3">
    <source>
        <dbReference type="Proteomes" id="UP000026961"/>
    </source>
</evidence>
<accession>A0A0E0A9Q7</accession>
<name>A0A0E0A9Q7_9ORYZ</name>
<keyword evidence="3" id="KW-1185">Reference proteome</keyword>
<evidence type="ECO:0000256" key="1">
    <source>
        <dbReference type="SAM" id="MobiDB-lite"/>
    </source>
</evidence>
<dbReference type="Gramene" id="OGLUM06G16090.1">
    <property type="protein sequence ID" value="OGLUM06G16090.1"/>
    <property type="gene ID" value="OGLUM06G16090"/>
</dbReference>
<evidence type="ECO:0000313" key="2">
    <source>
        <dbReference type="EnsemblPlants" id="OGLUM06G16090.1"/>
    </source>
</evidence>
<reference evidence="2" key="1">
    <citation type="submission" date="2015-04" db="UniProtKB">
        <authorList>
            <consortium name="EnsemblPlants"/>
        </authorList>
    </citation>
    <scope>IDENTIFICATION</scope>
</reference>
<feature type="region of interest" description="Disordered" evidence="1">
    <location>
        <begin position="43"/>
        <end position="86"/>
    </location>
</feature>
<dbReference type="HOGENOM" id="CLU_1888979_0_0_1"/>
<proteinExistence type="predicted"/>
<protein>
    <submittedName>
        <fullName evidence="2">Uncharacterized protein</fullName>
    </submittedName>
</protein>